<accession>A0A8H8SUW4</accession>
<keyword evidence="14" id="KW-0229">DNA integration</keyword>
<dbReference type="InterPro" id="IPR012337">
    <property type="entry name" value="RNaseH-like_sf"/>
</dbReference>
<dbReference type="FunFam" id="3.10.20.370:FF:000001">
    <property type="entry name" value="Retrovirus-related Pol polyprotein from transposon 17.6-like protein"/>
    <property type="match status" value="1"/>
</dbReference>
<evidence type="ECO:0000259" key="23">
    <source>
        <dbReference type="PROSITE" id="PS50013"/>
    </source>
</evidence>
<keyword evidence="16" id="KW-0239">DNA-directed DNA polymerase</keyword>
<evidence type="ECO:0000256" key="1">
    <source>
        <dbReference type="ARBA" id="ARBA00004123"/>
    </source>
</evidence>
<dbReference type="GO" id="GO:0006508">
    <property type="term" value="P:proteolysis"/>
    <property type="evidence" value="ECO:0007669"/>
    <property type="project" value="UniProtKB-KW"/>
</dbReference>
<keyword evidence="3" id="KW-0507">mRNA processing</keyword>
<keyword evidence="6" id="KW-0548">Nucleotidyltransferase</keyword>
<keyword evidence="10" id="KW-0255">Endonuclease</keyword>
<keyword evidence="19" id="KW-0539">Nucleus</keyword>
<evidence type="ECO:0000313" key="27">
    <source>
        <dbReference type="EMBL" id="QRW17518.1"/>
    </source>
</evidence>
<feature type="domain" description="Reverse transcriptase" evidence="25">
    <location>
        <begin position="203"/>
        <end position="382"/>
    </location>
</feature>
<dbReference type="SUPFAM" id="SSF50630">
    <property type="entry name" value="Acid proteases"/>
    <property type="match status" value="2"/>
</dbReference>
<dbReference type="SUPFAM" id="SSF54160">
    <property type="entry name" value="Chromo domain-like"/>
    <property type="match status" value="1"/>
</dbReference>
<evidence type="ECO:0000256" key="12">
    <source>
        <dbReference type="ARBA" id="ARBA00022842"/>
    </source>
</evidence>
<evidence type="ECO:0000256" key="10">
    <source>
        <dbReference type="ARBA" id="ARBA00022759"/>
    </source>
</evidence>
<dbReference type="InterPro" id="IPR001878">
    <property type="entry name" value="Znf_CCHC"/>
</dbReference>
<dbReference type="GO" id="GO:0004519">
    <property type="term" value="F:endonuclease activity"/>
    <property type="evidence" value="ECO:0007669"/>
    <property type="project" value="UniProtKB-KW"/>
</dbReference>
<dbReference type="PROSITE" id="PS00598">
    <property type="entry name" value="CHROMO_1"/>
    <property type="match status" value="1"/>
</dbReference>
<feature type="compositionally biased region" description="Basic and acidic residues" evidence="22">
    <location>
        <begin position="1500"/>
        <end position="1518"/>
    </location>
</feature>
<evidence type="ECO:0000256" key="15">
    <source>
        <dbReference type="ARBA" id="ARBA00022918"/>
    </source>
</evidence>
<evidence type="ECO:0000256" key="6">
    <source>
        <dbReference type="ARBA" id="ARBA00022695"/>
    </source>
</evidence>
<dbReference type="PANTHER" id="PTHR37984:SF5">
    <property type="entry name" value="PROTEIN NYNRIN-LIKE"/>
    <property type="match status" value="1"/>
</dbReference>
<dbReference type="InterPro" id="IPR036397">
    <property type="entry name" value="RNaseH_sf"/>
</dbReference>
<keyword evidence="21" id="KW-0862">Zinc</keyword>
<dbReference type="PROSITE" id="PS50158">
    <property type="entry name" value="ZF_CCHC"/>
    <property type="match status" value="1"/>
</dbReference>
<feature type="compositionally biased region" description="Low complexity" evidence="22">
    <location>
        <begin position="1722"/>
        <end position="1734"/>
    </location>
</feature>
<organism evidence="27 28">
    <name type="scientific">Rhizoctonia solani</name>
    <dbReference type="NCBI Taxonomy" id="456999"/>
    <lineage>
        <taxon>Eukaryota</taxon>
        <taxon>Fungi</taxon>
        <taxon>Dikarya</taxon>
        <taxon>Basidiomycota</taxon>
        <taxon>Agaricomycotina</taxon>
        <taxon>Agaricomycetes</taxon>
        <taxon>Cantharellales</taxon>
        <taxon>Ceratobasidiaceae</taxon>
        <taxon>Rhizoctonia</taxon>
    </lineage>
</organism>
<dbReference type="RefSeq" id="XP_043177755.1">
    <property type="nucleotide sequence ID" value="XM_043322259.1"/>
</dbReference>
<feature type="region of interest" description="Disordered" evidence="22">
    <location>
        <begin position="1908"/>
        <end position="1945"/>
    </location>
</feature>
<evidence type="ECO:0000256" key="21">
    <source>
        <dbReference type="PROSITE-ProRule" id="PRU00047"/>
    </source>
</evidence>
<dbReference type="Pfam" id="PF08284">
    <property type="entry name" value="RVP_2"/>
    <property type="match status" value="2"/>
</dbReference>
<dbReference type="CDD" id="cd00303">
    <property type="entry name" value="retropepsin_like"/>
    <property type="match status" value="2"/>
</dbReference>
<dbReference type="Gene3D" id="2.40.50.40">
    <property type="match status" value="1"/>
</dbReference>
<proteinExistence type="predicted"/>
<feature type="region of interest" description="Disordered" evidence="22">
    <location>
        <begin position="1435"/>
        <end position="1518"/>
    </location>
</feature>
<keyword evidence="20" id="KW-0511">Multifunctional enzyme</keyword>
<dbReference type="SUPFAM" id="SSF57756">
    <property type="entry name" value="Retrovirus zinc finger-like domains"/>
    <property type="match status" value="1"/>
</dbReference>
<feature type="compositionally biased region" description="Basic and acidic residues" evidence="22">
    <location>
        <begin position="1398"/>
        <end position="1419"/>
    </location>
</feature>
<keyword evidence="15" id="KW-0695">RNA-directed DNA polymerase</keyword>
<dbReference type="PANTHER" id="PTHR37984">
    <property type="entry name" value="PROTEIN CBG26694"/>
    <property type="match status" value="1"/>
</dbReference>
<dbReference type="SUPFAM" id="SSF56672">
    <property type="entry name" value="DNA/RNA polymerases"/>
    <property type="match status" value="2"/>
</dbReference>
<keyword evidence="13" id="KW-0694">RNA-binding</keyword>
<dbReference type="CDD" id="cd09274">
    <property type="entry name" value="RNase_HI_RT_Ty3"/>
    <property type="match status" value="2"/>
</dbReference>
<dbReference type="Proteomes" id="UP000650533">
    <property type="component" value="Chromosome 3"/>
</dbReference>
<name>A0A8H8SUW4_9AGAM</name>
<dbReference type="InterPro" id="IPR036875">
    <property type="entry name" value="Znf_CCHC_sf"/>
</dbReference>
<dbReference type="Gene3D" id="3.30.70.270">
    <property type="match status" value="4"/>
</dbReference>
<dbReference type="Pfam" id="PF00385">
    <property type="entry name" value="Chromo"/>
    <property type="match status" value="1"/>
</dbReference>
<feature type="domain" description="Integrase catalytic" evidence="26">
    <location>
        <begin position="753"/>
        <end position="912"/>
    </location>
</feature>
<evidence type="ECO:0000256" key="16">
    <source>
        <dbReference type="ARBA" id="ARBA00022932"/>
    </source>
</evidence>
<dbReference type="InterPro" id="IPR050951">
    <property type="entry name" value="Retrovirus_Pol_polyprotein"/>
</dbReference>
<dbReference type="InterPro" id="IPR056924">
    <property type="entry name" value="SH3_Tf2-1"/>
</dbReference>
<dbReference type="InterPro" id="IPR041577">
    <property type="entry name" value="RT_RNaseH_2"/>
</dbReference>
<evidence type="ECO:0000256" key="11">
    <source>
        <dbReference type="ARBA" id="ARBA00022801"/>
    </source>
</evidence>
<dbReference type="SUPFAM" id="SSF53098">
    <property type="entry name" value="Ribonuclease H-like"/>
    <property type="match status" value="2"/>
</dbReference>
<evidence type="ECO:0000256" key="22">
    <source>
        <dbReference type="SAM" id="MobiDB-lite"/>
    </source>
</evidence>
<feature type="region of interest" description="Disordered" evidence="22">
    <location>
        <begin position="1696"/>
        <end position="1766"/>
    </location>
</feature>
<dbReference type="GO" id="GO:0008270">
    <property type="term" value="F:zinc ion binding"/>
    <property type="evidence" value="ECO:0007669"/>
    <property type="project" value="UniProtKB-KW"/>
</dbReference>
<dbReference type="GO" id="GO:0004190">
    <property type="term" value="F:aspartic-type endopeptidase activity"/>
    <property type="evidence" value="ECO:0007669"/>
    <property type="project" value="UniProtKB-KW"/>
</dbReference>
<feature type="region of interest" description="Disordered" evidence="22">
    <location>
        <begin position="1374"/>
        <end position="1422"/>
    </location>
</feature>
<dbReference type="GO" id="GO:0003887">
    <property type="term" value="F:DNA-directed DNA polymerase activity"/>
    <property type="evidence" value="ECO:0007669"/>
    <property type="project" value="UniProtKB-KW"/>
</dbReference>
<dbReference type="Gene3D" id="1.10.340.70">
    <property type="match status" value="2"/>
</dbReference>
<keyword evidence="8" id="KW-0479">Metal-binding</keyword>
<evidence type="ECO:0000259" key="25">
    <source>
        <dbReference type="PROSITE" id="PS50878"/>
    </source>
</evidence>
<dbReference type="GO" id="GO:0006338">
    <property type="term" value="P:chromatin remodeling"/>
    <property type="evidence" value="ECO:0007669"/>
    <property type="project" value="UniProtKB-ARBA"/>
</dbReference>
<dbReference type="EMBL" id="CP059660">
    <property type="protein sequence ID" value="QRW17518.1"/>
    <property type="molecule type" value="Genomic_DNA"/>
</dbReference>
<dbReference type="InterPro" id="IPR041373">
    <property type="entry name" value="RT_RNaseH"/>
</dbReference>
<evidence type="ECO:0000256" key="4">
    <source>
        <dbReference type="ARBA" id="ARBA00022670"/>
    </source>
</evidence>
<evidence type="ECO:0000256" key="13">
    <source>
        <dbReference type="ARBA" id="ARBA00022884"/>
    </source>
</evidence>
<dbReference type="GO" id="GO:0003723">
    <property type="term" value="F:RNA binding"/>
    <property type="evidence" value="ECO:0007669"/>
    <property type="project" value="UniProtKB-KW"/>
</dbReference>
<feature type="domain" description="Chromo" evidence="23">
    <location>
        <begin position="1048"/>
        <end position="1107"/>
    </location>
</feature>
<dbReference type="GO" id="GO:0006310">
    <property type="term" value="P:DNA recombination"/>
    <property type="evidence" value="ECO:0007669"/>
    <property type="project" value="UniProtKB-KW"/>
</dbReference>
<dbReference type="PROSITE" id="PS50013">
    <property type="entry name" value="CHROMO_2"/>
    <property type="match status" value="1"/>
</dbReference>
<dbReference type="FunFam" id="3.30.70.270:FF:000026">
    <property type="entry name" value="Transposon Ty3-G Gag-Pol polyprotein"/>
    <property type="match status" value="1"/>
</dbReference>
<dbReference type="InterPro" id="IPR023779">
    <property type="entry name" value="Chromodomain_CS"/>
</dbReference>
<dbReference type="InterPro" id="IPR021109">
    <property type="entry name" value="Peptidase_aspartic_dom_sf"/>
</dbReference>
<dbReference type="GO" id="GO:0006397">
    <property type="term" value="P:mRNA processing"/>
    <property type="evidence" value="ECO:0007669"/>
    <property type="project" value="UniProtKB-KW"/>
</dbReference>
<feature type="compositionally biased region" description="Polar residues" evidence="22">
    <location>
        <begin position="1738"/>
        <end position="1749"/>
    </location>
</feature>
<dbReference type="InterPro" id="IPR000953">
    <property type="entry name" value="Chromo/chromo_shadow_dom"/>
</dbReference>
<dbReference type="InterPro" id="IPR001584">
    <property type="entry name" value="Integrase_cat-core"/>
</dbReference>
<dbReference type="GO" id="GO:0003964">
    <property type="term" value="F:RNA-directed DNA polymerase activity"/>
    <property type="evidence" value="ECO:0007669"/>
    <property type="project" value="UniProtKB-KW"/>
</dbReference>
<feature type="compositionally biased region" description="Basic and acidic residues" evidence="22">
    <location>
        <begin position="1750"/>
        <end position="1766"/>
    </location>
</feature>
<keyword evidence="11" id="KW-0378">Hydrolase</keyword>
<evidence type="ECO:0000256" key="3">
    <source>
        <dbReference type="ARBA" id="ARBA00022664"/>
    </source>
</evidence>
<evidence type="ECO:0000313" key="28">
    <source>
        <dbReference type="Proteomes" id="UP000650533"/>
    </source>
</evidence>
<feature type="compositionally biased region" description="Low complexity" evidence="22">
    <location>
        <begin position="1457"/>
        <end position="1473"/>
    </location>
</feature>
<evidence type="ECO:0000256" key="17">
    <source>
        <dbReference type="ARBA" id="ARBA00023125"/>
    </source>
</evidence>
<feature type="compositionally biased region" description="Polar residues" evidence="22">
    <location>
        <begin position="1197"/>
        <end position="1207"/>
    </location>
</feature>
<keyword evidence="5" id="KW-0808">Transferase</keyword>
<dbReference type="SMART" id="SM00343">
    <property type="entry name" value="ZnF_C2HC"/>
    <property type="match status" value="1"/>
</dbReference>
<dbReference type="InterPro" id="IPR005162">
    <property type="entry name" value="Retrotrans_gag_dom"/>
</dbReference>
<dbReference type="Pfam" id="PF17919">
    <property type="entry name" value="RT_RNaseH_2"/>
    <property type="match status" value="1"/>
</dbReference>
<dbReference type="GO" id="GO:0005634">
    <property type="term" value="C:nucleus"/>
    <property type="evidence" value="ECO:0007669"/>
    <property type="project" value="UniProtKB-SubCell"/>
</dbReference>
<protein>
    <recommendedName>
        <fullName evidence="2">RNA-directed DNA polymerase</fullName>
        <ecNumber evidence="2">2.7.7.49</ecNumber>
    </recommendedName>
</protein>
<feature type="domain" description="Integrase catalytic" evidence="26">
    <location>
        <begin position="2848"/>
        <end position="3011"/>
    </location>
</feature>
<evidence type="ECO:0000256" key="7">
    <source>
        <dbReference type="ARBA" id="ARBA00022722"/>
    </source>
</evidence>
<comment type="subcellular location">
    <subcellularLocation>
        <location evidence="1">Nucleus</location>
    </subcellularLocation>
</comment>
<evidence type="ECO:0000256" key="9">
    <source>
        <dbReference type="ARBA" id="ARBA00022750"/>
    </source>
</evidence>
<dbReference type="Pfam" id="PF00098">
    <property type="entry name" value="zf-CCHC"/>
    <property type="match status" value="1"/>
</dbReference>
<dbReference type="Gene3D" id="3.30.420.10">
    <property type="entry name" value="Ribonuclease H-like superfamily/Ribonuclease H"/>
    <property type="match status" value="2"/>
</dbReference>
<dbReference type="EC" id="2.7.7.49" evidence="2"/>
<dbReference type="FunFam" id="1.10.340.70:FF:000001">
    <property type="entry name" value="Retrovirus-related Pol polyprotein from transposon gypsy-like Protein"/>
    <property type="match status" value="1"/>
</dbReference>
<feature type="region of interest" description="Disordered" evidence="22">
    <location>
        <begin position="2630"/>
        <end position="2710"/>
    </location>
</feature>
<evidence type="ECO:0000256" key="18">
    <source>
        <dbReference type="ARBA" id="ARBA00023172"/>
    </source>
</evidence>
<dbReference type="SMART" id="SM00298">
    <property type="entry name" value="CHROMO"/>
    <property type="match status" value="1"/>
</dbReference>
<feature type="domain" description="CCHC-type" evidence="24">
    <location>
        <begin position="1775"/>
        <end position="1790"/>
    </location>
</feature>
<dbReference type="Pfam" id="PF17917">
    <property type="entry name" value="RT_RNaseH"/>
    <property type="match status" value="1"/>
</dbReference>
<dbReference type="PROSITE" id="PS50994">
    <property type="entry name" value="INTEGRASE"/>
    <property type="match status" value="2"/>
</dbReference>
<sequence length="3037" mass="345044">MDSNKKPLLFLDIILRDYPTDPIKTLIDSGATSNFISPTLVEKLKIPKTLLENPRVVRMLDGTISQTGRIWHQVQLAVSANGHPHHIPFLVCPIGNTPAILGMTWLTLESPLIDWQQGLVTFPEQVQIASEEEADPDPLADLPTQYHEFARVFGKEEFKVLPPHREYDISIDLLPDAKLSPGPIYGMTNAESRALKQHIDEELATGKIRPSTSSAGAPVMFVKKADGSLRLVVDYRKLNKVTHKNVYPLPRQDDLMAKLRNAKLFTKLDLCWGYNNVRIKEGDEWKTAFRTKYGLFEYLVMPFGLTNAPAAFQHFMNDLFRDLIDVTVVIYLDDILIFSEDPEKHPEHVREVLSRLMKNQLFCKLSKCHFHVTTVDYLGIVISPAGFSMDQKKIEAVTSWPQPKTVKQVQAFLGFVNYLRRFIPNFSSVARPLHNLTKKETPWSWGNLEEAAFQELKLLVTQSPVLIHSNPGLPYYLKTDASGVAMGAILSQRGPDNRLHPIAYMSKSFSGAEANYDTHDKELLAIIKALEEWRIFLEATDKPIQVFTDHRNLEYWRQARTFNRRHARWRIFLSDFNFEIHYCPGKQSGKPDALSRRSDYVDTPPNPEVMLPAEVFANTSEEELNIVSEIRTKLRDDPSLEPIIKFLTEDADNAPLSIRKAYREYDWEEDLLWYRGKLVVPDSESTKDRLLREFHDSPLAGHPGQQRTLELLSRNYWWPGMKSSAKEWVECCPVCQANRRAHAPVIALKPLEVPPFPFHTISYNFITGFPKSQGHDAILVVIDSFSKFGHFIPTSKKVTAKGLADLFITHVWKLHGLPVKTISDRGTTFTGKFLRALYQRLGVKPAFSSAYHPESDGQTERVNQFIEFYLRSYIAADHLDWATWLPLAEYAYNNAKHASTGKTPFELVYGRNPIMNPSNIPANVPEADAVADTLAQEWKEAESALRMSKERMIRDKGTVPEYSVGEKVWLDGKNVELRTNSNKLDPKRLGPFKVIEKVSSHAYRLELPETLKIHDVFYVGLLSRSYESPSQPFPERPPPETIEGEEEYKVEQIIDSKRQRGKWFYLIKWKGYGPEDNSWEPEELLEHSQEEIKRFNQARLRKAPSTPPYSGVRHWTSNRVAGPAEKNIGEAKGDPSQPYHLEERASEQAPGPSELHPSRASTSKQASQPSKPYPSRLVTPSFLADAKATPREEDPVGSTTPFVTPSQKARPPVTTHCAPLNGPKFFTETINVDTGSIHEEVEEPKNGSNKTLRQSKVLKGKSAAQQKAEDLAYMREIIKDNQRLRSLRSSLPNIIQNDKDLLTKINKALWESSNTKEYIPSEWEIELETNSPNAETRTVAQPSNQSAAADPGCPTFFDKGKWISNEDFDAQQAYKTAKSRTDDTMPKKDRPSIGITLDDIRPPRKAAWRETPERSRDRSGIAALPAGGYFANKMRAKGVATPSTSKKEKSAKKRAYSPSESKSKSGSSSSPESSDSDKSTTSNLSLGLVNSGKRRKNKKKREEYCLKEKMRKEQREKRKLQEQIQELKQASIKVKEPVAYRGQDDYNAFEKWDYKVDHWLQASGYKGKRAVEHLGTFLSGNALRWYMDFVAPDPKSYTVDTLKMGLFSYFFPPDLKSKLCCEFKYARQGNQKFVDYLQALKRLQRQLPDITDRNICNKLWDTVHTYIKVKWIEAGLDEEETDLDILTEMAERFEAAEEAKQRASAQGKPKGNDQQNGGGLITKQTNKPPKQNPKGESSKQNSTPRAQNGKSKEKPKADKSKLSRDERNELRAAGKCFNCKEPGHTIKDCPTRNTAKPSTIFNASLQYSQIDKLQKQREQSYIGVASIQPIANNSPASAKTSLSKIEPGKSLLDEILDKITPYSQIVIAENDRLKITSKEKQEVQLTYREIAKLAKEAYLLRLEQRARENNPGKASETEYQTADESKEEANRPWEPLKWSNSEDESKGLGGIRIELNALKLDNGKKPQTTKNLERNASKPRDITQQMPKPIVVEALIEGHKVRALLDTGSLGDFISTTVVDQLKLKCKPLASPIGLQMAVQGLRSMINYSVDARISYQTVDYRRRFDVINIDNYNLILGTPFLYQHKVIIGMNPPSVSIGSTKPVPIKGEIVLEIKAHVAEIFEAEIEKCREELRNAGVDLCKTMAETLLPPFQAINHTIPLIDESKKYHSRCVQCPKPLQSLWDEKFCAYLDTGRWEHRPGSNAIPMLILMKKSKDGKTAVRTVLDKREINANTHKLALPLPDINDILSEVLRHPYQSLINGKDVYEQIRVVPEHVEQTLFMTPNGTMVSKVMQQGDCNAGATYQSLMNHIFADFIGKFMYVYLDNTIIFSDTVEEHVKHVQMVFKVLRREKLYLSPHKMQLFAEWLEILGHVITSAGISMDPHKVDAIEKWKVPTSKEQIISFLGAIGYLAPNCPNVRIPMSVLSKRAAASQPWRWEATEQQAFQEIKDIVSAYRNHNRVSLDYSPGAPPVNLTTDACCTGASGVVSQGEDLKTAKIAAFWSGKFTATQQNYPVHKQELLAIKESLERFKNLLQGKKLLARQVQWMEKINKFDVDIHYIPGKTNILANGLSQMYNNEPEGVERSKAKYVDDTDQETTHILVRATAVQEKVSKDITRPLYVGNEVKAKLKARQTIKQETRRSTWTRKPVEKYGQQPTPERKPRTKKGKPKAEPREESQDESQTKLRAKPQAKTGAETTVEPKDAKPNTLEIETESPLAKCITEVQLPECIWGTYKEDKALQVIVQELEKYSNFELEKDILYLRRDGERVLCIPDIKVGERKLREIIITHAHSILAHLSAKKTLQWLRTQVWWKTMVKDVYDYCKLCHVCAVNKTATQKPQGLLHPMPIPSYPWQSIGIDFVGPLPESETQYGKFDMIMTVIDNLTRMIHLVATKQTYKAKDIAEIIFEHVYKLHGMPETIVSDRNSLFTSTFWRKLAKLTKTKLKMSSAYHPQTDGMTERAQRTYLGMLRICTADKQKEWARHLPAIEFAINSARLEATGLAPFYLNYGRIPLPMIFDAITVVSLSLHADGEFVIPN</sequence>
<evidence type="ECO:0000259" key="24">
    <source>
        <dbReference type="PROSITE" id="PS50158"/>
    </source>
</evidence>
<feature type="region of interest" description="Disordered" evidence="22">
    <location>
        <begin position="1098"/>
        <end position="1220"/>
    </location>
</feature>
<feature type="compositionally biased region" description="Basic and acidic residues" evidence="22">
    <location>
        <begin position="1379"/>
        <end position="1391"/>
    </location>
</feature>
<keyword evidence="21" id="KW-0863">Zinc-finger</keyword>
<dbReference type="GO" id="GO:0015074">
    <property type="term" value="P:DNA integration"/>
    <property type="evidence" value="ECO:0007669"/>
    <property type="project" value="UniProtKB-KW"/>
</dbReference>
<dbReference type="Pfam" id="PF00078">
    <property type="entry name" value="RVT_1"/>
    <property type="match status" value="2"/>
</dbReference>
<evidence type="ECO:0000256" key="2">
    <source>
        <dbReference type="ARBA" id="ARBA00012493"/>
    </source>
</evidence>
<keyword evidence="12" id="KW-0460">Magnesium</keyword>
<evidence type="ECO:0000256" key="14">
    <source>
        <dbReference type="ARBA" id="ARBA00022908"/>
    </source>
</evidence>
<dbReference type="InterPro" id="IPR016197">
    <property type="entry name" value="Chromo-like_dom_sf"/>
</dbReference>
<keyword evidence="18" id="KW-0233">DNA recombination</keyword>
<dbReference type="InterPro" id="IPR041588">
    <property type="entry name" value="Integrase_H2C2"/>
</dbReference>
<dbReference type="GO" id="GO:0003677">
    <property type="term" value="F:DNA binding"/>
    <property type="evidence" value="ECO:0007669"/>
    <property type="project" value="UniProtKB-KW"/>
</dbReference>
<dbReference type="Gene3D" id="2.40.70.10">
    <property type="entry name" value="Acid Proteases"/>
    <property type="match status" value="2"/>
</dbReference>
<dbReference type="KEGG" id="rsx:RhiXN_02440"/>
<keyword evidence="7" id="KW-0540">Nuclease</keyword>
<keyword evidence="17" id="KW-0238">DNA-binding</keyword>
<dbReference type="InterPro" id="IPR023780">
    <property type="entry name" value="Chromo_domain"/>
</dbReference>
<evidence type="ECO:0000256" key="20">
    <source>
        <dbReference type="ARBA" id="ARBA00023268"/>
    </source>
</evidence>
<evidence type="ECO:0000259" key="26">
    <source>
        <dbReference type="PROSITE" id="PS50994"/>
    </source>
</evidence>
<dbReference type="Pfam" id="PF17921">
    <property type="entry name" value="Integrase_H2C2"/>
    <property type="match status" value="2"/>
</dbReference>
<dbReference type="Pfam" id="PF03732">
    <property type="entry name" value="Retrotrans_gag"/>
    <property type="match status" value="1"/>
</dbReference>
<dbReference type="Gene3D" id="4.10.60.10">
    <property type="entry name" value="Zinc finger, CCHC-type"/>
    <property type="match status" value="1"/>
</dbReference>
<feature type="compositionally biased region" description="Polar residues" evidence="22">
    <location>
        <begin position="1159"/>
        <end position="1170"/>
    </location>
</feature>
<keyword evidence="9" id="KW-0064">Aspartyl protease</keyword>
<keyword evidence="4" id="KW-0645">Protease</keyword>
<dbReference type="CDD" id="cd01647">
    <property type="entry name" value="RT_LTR"/>
    <property type="match status" value="2"/>
</dbReference>
<evidence type="ECO:0000256" key="5">
    <source>
        <dbReference type="ARBA" id="ARBA00022679"/>
    </source>
</evidence>
<dbReference type="Gene3D" id="3.10.10.10">
    <property type="entry name" value="HIV Type 1 Reverse Transcriptase, subunit A, domain 1"/>
    <property type="match status" value="2"/>
</dbReference>
<dbReference type="InterPro" id="IPR043128">
    <property type="entry name" value="Rev_trsase/Diguanyl_cyclase"/>
</dbReference>
<dbReference type="InterPro" id="IPR043502">
    <property type="entry name" value="DNA/RNA_pol_sf"/>
</dbReference>
<dbReference type="InterPro" id="IPR000477">
    <property type="entry name" value="RT_dom"/>
</dbReference>
<gene>
    <name evidence="27" type="ORF">RhiXN_02440</name>
</gene>
<dbReference type="GeneID" id="67024722"/>
<dbReference type="Pfam" id="PF24626">
    <property type="entry name" value="SH3_Tf2-1"/>
    <property type="match status" value="1"/>
</dbReference>
<reference evidence="27" key="1">
    <citation type="submission" date="2020-05" db="EMBL/GenBank/DDBJ databases">
        <title>Evolutionary and genomic comparisons of hybrid uninucleate and nonhybrid Rhizoctonia fungi.</title>
        <authorList>
            <person name="Li C."/>
            <person name="Chen X."/>
        </authorList>
    </citation>
    <scope>NUCLEOTIDE SEQUENCE</scope>
    <source>
        <strain evidence="27">AG-1 IA</strain>
    </source>
</reference>
<dbReference type="FunFam" id="3.30.420.10:FF:000032">
    <property type="entry name" value="Retrovirus-related Pol polyprotein from transposon 297-like Protein"/>
    <property type="match status" value="2"/>
</dbReference>
<evidence type="ECO:0000256" key="8">
    <source>
        <dbReference type="ARBA" id="ARBA00022723"/>
    </source>
</evidence>
<evidence type="ECO:0000256" key="19">
    <source>
        <dbReference type="ARBA" id="ARBA00023242"/>
    </source>
</evidence>
<dbReference type="PROSITE" id="PS50878">
    <property type="entry name" value="RT_POL"/>
    <property type="match status" value="1"/>
</dbReference>